<sequence length="40" mass="4366">MQTAPEHPSIPLHTTASENDLRTFVTKRRISGGTMSPAQT</sequence>
<dbReference type="eggNOG" id="COG4467">
    <property type="taxonomic scope" value="Bacteria"/>
</dbReference>
<proteinExistence type="predicted"/>
<reference evidence="2 3" key="1">
    <citation type="journal article" date="2009" name="J. Bacteriol.">
        <title>Genome sequences of three Agrobacterium biovars help elucidate the evolution of multichromosome genomes in bacteria.</title>
        <authorList>
            <person name="Slater S.C."/>
            <person name="Goldman B.S."/>
            <person name="Goodner B."/>
            <person name="Setubal J.C."/>
            <person name="Farrand S.K."/>
            <person name="Nester E.W."/>
            <person name="Burr T.J."/>
            <person name="Banta L."/>
            <person name="Dickerman A.W."/>
            <person name="Paulsen I."/>
            <person name="Otten L."/>
            <person name="Suen G."/>
            <person name="Welch R."/>
            <person name="Almeida N.F."/>
            <person name="Arnold F."/>
            <person name="Burton O.T."/>
            <person name="Du Z."/>
            <person name="Ewing A."/>
            <person name="Godsy E."/>
            <person name="Heisel S."/>
            <person name="Houmiel K.L."/>
            <person name="Jhaveri J."/>
            <person name="Lu J."/>
            <person name="Miller N.M."/>
            <person name="Norton S."/>
            <person name="Chen Q."/>
            <person name="Phoolcharoen W."/>
            <person name="Ohlin V."/>
            <person name="Ondrusek D."/>
            <person name="Pride N."/>
            <person name="Stricklin S.L."/>
            <person name="Sun J."/>
            <person name="Wheeler C."/>
            <person name="Wilson L."/>
            <person name="Zhu H."/>
            <person name="Wood D.W."/>
        </authorList>
    </citation>
    <scope>NUCLEOTIDE SEQUENCE [LARGE SCALE GENOMIC DNA]</scope>
    <source>
        <strain evidence="3">K84 / ATCC BAA-868</strain>
    </source>
</reference>
<evidence type="ECO:0000313" key="2">
    <source>
        <dbReference type="EMBL" id="ACM27889.1"/>
    </source>
</evidence>
<dbReference type="HOGENOM" id="CLU_3283749_0_0_5"/>
<organism evidence="2 3">
    <name type="scientific">Rhizobium rhizogenes (strain K84 / ATCC BAA-868)</name>
    <name type="common">Agrobacterium radiobacter</name>
    <dbReference type="NCBI Taxonomy" id="311403"/>
    <lineage>
        <taxon>Bacteria</taxon>
        <taxon>Pseudomonadati</taxon>
        <taxon>Pseudomonadota</taxon>
        <taxon>Alphaproteobacteria</taxon>
        <taxon>Hyphomicrobiales</taxon>
        <taxon>Rhizobiaceae</taxon>
        <taxon>Rhizobium/Agrobacterium group</taxon>
        <taxon>Rhizobium</taxon>
    </lineage>
</organism>
<evidence type="ECO:0000256" key="1">
    <source>
        <dbReference type="SAM" id="MobiDB-lite"/>
    </source>
</evidence>
<dbReference type="KEGG" id="ara:Arad_4104"/>
<dbReference type="EMBL" id="CP000628">
    <property type="protein sequence ID" value="ACM27889.1"/>
    <property type="molecule type" value="Genomic_DNA"/>
</dbReference>
<evidence type="ECO:0000313" key="3">
    <source>
        <dbReference type="Proteomes" id="UP000001600"/>
    </source>
</evidence>
<gene>
    <name evidence="2" type="ordered locus">Arad_4104</name>
</gene>
<protein>
    <submittedName>
        <fullName evidence="2">Uncharacterized protein</fullName>
    </submittedName>
</protein>
<feature type="region of interest" description="Disordered" evidence="1">
    <location>
        <begin position="1"/>
        <end position="21"/>
    </location>
</feature>
<dbReference type="Proteomes" id="UP000001600">
    <property type="component" value="Chromosome 1"/>
</dbReference>
<dbReference type="AlphaFoldDB" id="B9JB57"/>
<accession>B9JB57</accession>
<name>B9JB57_RHIR8</name>